<keyword evidence="2" id="KW-1185">Reference proteome</keyword>
<dbReference type="Proteomes" id="UP000296049">
    <property type="component" value="Unassembled WGS sequence"/>
</dbReference>
<organism evidence="1 2">
    <name type="scientific">Anas platyrhynchos</name>
    <name type="common">Mallard</name>
    <name type="synonym">Anas boschas</name>
    <dbReference type="NCBI Taxonomy" id="8839"/>
    <lineage>
        <taxon>Eukaryota</taxon>
        <taxon>Metazoa</taxon>
        <taxon>Chordata</taxon>
        <taxon>Craniata</taxon>
        <taxon>Vertebrata</taxon>
        <taxon>Euteleostomi</taxon>
        <taxon>Archelosauria</taxon>
        <taxon>Archosauria</taxon>
        <taxon>Dinosauria</taxon>
        <taxon>Saurischia</taxon>
        <taxon>Theropoda</taxon>
        <taxon>Coelurosauria</taxon>
        <taxon>Aves</taxon>
        <taxon>Neognathae</taxon>
        <taxon>Galloanserae</taxon>
        <taxon>Anseriformes</taxon>
        <taxon>Anatidae</taxon>
        <taxon>Anatinae</taxon>
        <taxon>Anas</taxon>
    </lineage>
</organism>
<dbReference type="EMBL" id="KB742539">
    <property type="protein sequence ID" value="EOB07325.1"/>
    <property type="molecule type" value="Genomic_DNA"/>
</dbReference>
<proteinExistence type="predicted"/>
<reference evidence="2" key="1">
    <citation type="journal article" date="2013" name="Nat. Genet.">
        <title>The duck genome and transcriptome provide insight into an avian influenza virus reservoir species.</title>
        <authorList>
            <person name="Huang Y."/>
            <person name="Li Y."/>
            <person name="Burt D.W."/>
            <person name="Chen H."/>
            <person name="Zhang Y."/>
            <person name="Qian W."/>
            <person name="Kim H."/>
            <person name="Gan S."/>
            <person name="Zhao Y."/>
            <person name="Li J."/>
            <person name="Yi K."/>
            <person name="Feng H."/>
            <person name="Zhu P."/>
            <person name="Li B."/>
            <person name="Liu Q."/>
            <person name="Fairley S."/>
            <person name="Magor K.E."/>
            <person name="Du Z."/>
            <person name="Hu X."/>
            <person name="Goodman L."/>
            <person name="Tafer H."/>
            <person name="Vignal A."/>
            <person name="Lee T."/>
            <person name="Kim K.W."/>
            <person name="Sheng Z."/>
            <person name="An Y."/>
            <person name="Searle S."/>
            <person name="Herrero J."/>
            <person name="Groenen M.A."/>
            <person name="Crooijmans R.P."/>
            <person name="Faraut T."/>
            <person name="Cai Q."/>
            <person name="Webster R.G."/>
            <person name="Aldridge J.R."/>
            <person name="Warren W.C."/>
            <person name="Bartschat S."/>
            <person name="Kehr S."/>
            <person name="Marz M."/>
            <person name="Stadler P.F."/>
            <person name="Smith J."/>
            <person name="Kraus R.H."/>
            <person name="Zhao Y."/>
            <person name="Ren L."/>
            <person name="Fei J."/>
            <person name="Morisson M."/>
            <person name="Kaiser P."/>
            <person name="Griffin D.K."/>
            <person name="Rao M."/>
            <person name="Pitel F."/>
            <person name="Wang J."/>
            <person name="Li N."/>
        </authorList>
    </citation>
    <scope>NUCLEOTIDE SEQUENCE [LARGE SCALE GENOMIC DNA]</scope>
</reference>
<dbReference type="AlphaFoldDB" id="R0LZR5"/>
<protein>
    <submittedName>
        <fullName evidence="1">Uncharacterized protein</fullName>
    </submittedName>
</protein>
<gene>
    <name evidence="1" type="ORF">Anapl_07663</name>
</gene>
<name>R0LZR5_ANAPL</name>
<evidence type="ECO:0000313" key="2">
    <source>
        <dbReference type="Proteomes" id="UP000296049"/>
    </source>
</evidence>
<accession>R0LZR5</accession>
<evidence type="ECO:0000313" key="1">
    <source>
        <dbReference type="EMBL" id="EOB07325.1"/>
    </source>
</evidence>
<sequence length="189" mass="20776">MTTLDFQSWGCHTLDDGEVTGNKGRQNISHPALTLSTDFCFLQHILLFLKGNSSRSNVRNYHGCASGSLEMQDTSTRPDPAADWPPTLKAHDPRGMHLCSTATESATMALQKLPFSQVIVFLLPAESSRGAHLQDSPEDWRSSMLTSGQTKKQDNNWAVLEALRRQLEVDATELPDKLAGCALNTPDIP</sequence>